<sequence>MAKLYYLDEVNNLGYGEFTDIFGNIVEHCPVIAAAVWSRRPFSDFRSMGKAFCDVLDDLPGCVKEGVLRCHPDLAGRLAQMDTLTSESKNEQKTAGLLDLSVEEQLLLSKNNASYMSKFQFPFVICARENKKDTILTNIVIRQENCKDVELNIGIEEVKKIARLRLMNIIEMHQSNI</sequence>
<gene>
    <name evidence="14" type="ORF">LSH36_3g05071</name>
</gene>
<dbReference type="InterPro" id="IPR018020">
    <property type="entry name" value="OHCU_decarboxylase"/>
</dbReference>
<comment type="subcellular location">
    <subcellularLocation>
        <location evidence="3">Peroxisome</location>
    </subcellularLocation>
</comment>
<evidence type="ECO:0000256" key="4">
    <source>
        <dbReference type="ARBA" id="ARBA00004754"/>
    </source>
</evidence>
<comment type="caution">
    <text evidence="14">The sequence shown here is derived from an EMBL/GenBank/DDBJ whole genome shotgun (WGS) entry which is preliminary data.</text>
</comment>
<name>A0AAD9NJ74_9ANNE</name>
<evidence type="ECO:0000256" key="9">
    <source>
        <dbReference type="ARBA" id="ARBA00023140"/>
    </source>
</evidence>
<evidence type="ECO:0000256" key="1">
    <source>
        <dbReference type="ARBA" id="ARBA00001163"/>
    </source>
</evidence>
<reference evidence="14" key="1">
    <citation type="journal article" date="2023" name="Mol. Biol. Evol.">
        <title>Third-Generation Sequencing Reveals the Adaptive Role of the Epigenome in Three Deep-Sea Polychaetes.</title>
        <authorList>
            <person name="Perez M."/>
            <person name="Aroh O."/>
            <person name="Sun Y."/>
            <person name="Lan Y."/>
            <person name="Juniper S.K."/>
            <person name="Young C.R."/>
            <person name="Angers B."/>
            <person name="Qian P.Y."/>
        </authorList>
    </citation>
    <scope>NUCLEOTIDE SEQUENCE</scope>
    <source>
        <strain evidence="14">P08H-3</strain>
    </source>
</reference>
<organism evidence="14 15">
    <name type="scientific">Paralvinella palmiformis</name>
    <dbReference type="NCBI Taxonomy" id="53620"/>
    <lineage>
        <taxon>Eukaryota</taxon>
        <taxon>Metazoa</taxon>
        <taxon>Spiralia</taxon>
        <taxon>Lophotrochozoa</taxon>
        <taxon>Annelida</taxon>
        <taxon>Polychaeta</taxon>
        <taxon>Sedentaria</taxon>
        <taxon>Canalipalpata</taxon>
        <taxon>Terebellida</taxon>
        <taxon>Terebelliformia</taxon>
        <taxon>Alvinellidae</taxon>
        <taxon>Paralvinella</taxon>
    </lineage>
</organism>
<dbReference type="GO" id="GO:0005777">
    <property type="term" value="C:peroxisome"/>
    <property type="evidence" value="ECO:0007669"/>
    <property type="project" value="UniProtKB-SubCell"/>
</dbReference>
<dbReference type="InterPro" id="IPR036778">
    <property type="entry name" value="OHCU_decarboxylase_sf"/>
</dbReference>
<evidence type="ECO:0000256" key="3">
    <source>
        <dbReference type="ARBA" id="ARBA00004275"/>
    </source>
</evidence>
<dbReference type="AlphaFoldDB" id="A0AAD9NJ74"/>
<dbReference type="InterPro" id="IPR017580">
    <property type="entry name" value="OHCU_decarboxylase-1"/>
</dbReference>
<evidence type="ECO:0000259" key="13">
    <source>
        <dbReference type="Pfam" id="PF09349"/>
    </source>
</evidence>
<keyword evidence="7" id="KW-0659">Purine metabolism</keyword>
<keyword evidence="8" id="KW-0210">Decarboxylase</keyword>
<feature type="domain" description="Oxo-4-hydroxy-4-carboxy-5-ureidoimidazoline decarboxylase" evidence="13">
    <location>
        <begin position="11"/>
        <end position="166"/>
    </location>
</feature>
<accession>A0AAD9NJ74</accession>
<keyword evidence="10" id="KW-0456">Lyase</keyword>
<dbReference type="GO" id="GO:0051997">
    <property type="term" value="F:2-oxo-4-hydroxy-4-carboxy-5-ureidoimidazoline decarboxylase activity"/>
    <property type="evidence" value="ECO:0007669"/>
    <property type="project" value="UniProtKB-EC"/>
</dbReference>
<evidence type="ECO:0000256" key="6">
    <source>
        <dbReference type="ARBA" id="ARBA00012257"/>
    </source>
</evidence>
<evidence type="ECO:0000256" key="11">
    <source>
        <dbReference type="ARBA" id="ARBA00030624"/>
    </source>
</evidence>
<dbReference type="FunFam" id="1.10.3330.10:FF:000001">
    <property type="entry name" value="2-oxo-4-hydroxy-4-carboxy-5-ureidoimidazoline decarboxylase"/>
    <property type="match status" value="1"/>
</dbReference>
<evidence type="ECO:0000256" key="7">
    <source>
        <dbReference type="ARBA" id="ARBA00022631"/>
    </source>
</evidence>
<comment type="function">
    <text evidence="2">Catalyzes the stereoselective decarboxylation of 2-oxo-4-hydroxy-4-carboxy-5-ureidoimidazoline (OHCU) to (S)-allantoin.</text>
</comment>
<evidence type="ECO:0000256" key="8">
    <source>
        <dbReference type="ARBA" id="ARBA00022793"/>
    </source>
</evidence>
<dbReference type="EMBL" id="JAODUP010000003">
    <property type="protein sequence ID" value="KAK2170291.1"/>
    <property type="molecule type" value="Genomic_DNA"/>
</dbReference>
<dbReference type="NCBIfam" id="TIGR03164">
    <property type="entry name" value="UHCUDC"/>
    <property type="match status" value="1"/>
</dbReference>
<keyword evidence="9" id="KW-0576">Peroxisome</keyword>
<evidence type="ECO:0000256" key="12">
    <source>
        <dbReference type="ARBA" id="ARBA00032116"/>
    </source>
</evidence>
<evidence type="ECO:0000256" key="2">
    <source>
        <dbReference type="ARBA" id="ARBA00002506"/>
    </source>
</evidence>
<evidence type="ECO:0000256" key="10">
    <source>
        <dbReference type="ARBA" id="ARBA00023239"/>
    </source>
</evidence>
<dbReference type="PANTHER" id="PTHR43466">
    <property type="entry name" value="2-OXO-4-HYDROXY-4-CARBOXY-5-UREIDOIMIDAZOLINE DECARBOXYLASE-RELATED"/>
    <property type="match status" value="1"/>
</dbReference>
<dbReference type="SUPFAM" id="SSF158694">
    <property type="entry name" value="UraD-Like"/>
    <property type="match status" value="1"/>
</dbReference>
<protein>
    <recommendedName>
        <fullName evidence="6">2-oxo-4-hydroxy-4-carboxy-5-ureidoimidazoline decarboxylase</fullName>
        <ecNumber evidence="6">4.1.1.97</ecNumber>
    </recommendedName>
    <alternativeName>
        <fullName evidence="12">Parahox neighbor</fullName>
    </alternativeName>
    <alternativeName>
        <fullName evidence="11">Ureidoimidazoline (2-oxo-4-hydroxy-4-carboxy-5-) decarboxylase</fullName>
    </alternativeName>
</protein>
<evidence type="ECO:0000256" key="5">
    <source>
        <dbReference type="ARBA" id="ARBA00005793"/>
    </source>
</evidence>
<evidence type="ECO:0000313" key="15">
    <source>
        <dbReference type="Proteomes" id="UP001208570"/>
    </source>
</evidence>
<dbReference type="GO" id="GO:0000255">
    <property type="term" value="P:allantoin metabolic process"/>
    <property type="evidence" value="ECO:0007669"/>
    <property type="project" value="InterPro"/>
</dbReference>
<dbReference type="GO" id="GO:0006144">
    <property type="term" value="P:purine nucleobase metabolic process"/>
    <property type="evidence" value="ECO:0007669"/>
    <property type="project" value="UniProtKB-KW"/>
</dbReference>
<comment type="pathway">
    <text evidence="4">Purine metabolism; urate degradation; (S)-allantoin from urate: step 3/3.</text>
</comment>
<proteinExistence type="inferred from homology"/>
<dbReference type="GO" id="GO:0019628">
    <property type="term" value="P:urate catabolic process"/>
    <property type="evidence" value="ECO:0007669"/>
    <property type="project" value="TreeGrafter"/>
</dbReference>
<dbReference type="PANTHER" id="PTHR43466:SF1">
    <property type="entry name" value="2-OXO-4-HYDROXY-4-CARBOXY-5-UREIDOIMIDAZOLINE DECARBOXYLASE-RELATED"/>
    <property type="match status" value="1"/>
</dbReference>
<comment type="similarity">
    <text evidence="5">Belongs to the OHCU decarboxylase family.</text>
</comment>
<keyword evidence="15" id="KW-1185">Reference proteome</keyword>
<dbReference type="EC" id="4.1.1.97" evidence="6"/>
<dbReference type="Pfam" id="PF09349">
    <property type="entry name" value="OHCU_decarbox"/>
    <property type="match status" value="1"/>
</dbReference>
<evidence type="ECO:0000313" key="14">
    <source>
        <dbReference type="EMBL" id="KAK2170291.1"/>
    </source>
</evidence>
<comment type="catalytic activity">
    <reaction evidence="1">
        <text>5-hydroxy-2-oxo-4-ureido-2,5-dihydro-1H-imidazole-5-carboxylate + H(+) = (S)-allantoin + CO2</text>
        <dbReference type="Rhea" id="RHEA:26301"/>
        <dbReference type="ChEBI" id="CHEBI:15378"/>
        <dbReference type="ChEBI" id="CHEBI:15678"/>
        <dbReference type="ChEBI" id="CHEBI:16526"/>
        <dbReference type="ChEBI" id="CHEBI:58639"/>
        <dbReference type="EC" id="4.1.1.97"/>
    </reaction>
</comment>
<dbReference type="Proteomes" id="UP001208570">
    <property type="component" value="Unassembled WGS sequence"/>
</dbReference>
<dbReference type="Gene3D" id="1.10.3330.10">
    <property type="entry name" value="Oxo-4-hydroxy-4-carboxy-5-ureidoimidazoline decarboxylase"/>
    <property type="match status" value="1"/>
</dbReference>